<dbReference type="InterPro" id="IPR017853">
    <property type="entry name" value="GH"/>
</dbReference>
<accession>A0ABV5CQE6</accession>
<dbReference type="InterPro" id="IPR008999">
    <property type="entry name" value="Actin-crosslinking"/>
</dbReference>
<dbReference type="Gene3D" id="3.20.20.300">
    <property type="entry name" value="Glycoside hydrolase, family 3, N-terminal domain"/>
    <property type="match status" value="1"/>
</dbReference>
<feature type="region of interest" description="Disordered" evidence="4">
    <location>
        <begin position="1"/>
        <end position="28"/>
    </location>
</feature>
<comment type="caution">
    <text evidence="7">The sequence shown here is derived from an EMBL/GenBank/DDBJ whole genome shotgun (WGS) entry which is preliminary data.</text>
</comment>
<dbReference type="SMART" id="SM00606">
    <property type="entry name" value="CBD_IV"/>
    <property type="match status" value="1"/>
</dbReference>
<keyword evidence="2" id="KW-0732">Signal</keyword>
<dbReference type="Gene3D" id="2.60.120.380">
    <property type="match status" value="1"/>
</dbReference>
<dbReference type="PRINTS" id="PR00133">
    <property type="entry name" value="GLHYDRLASE3"/>
</dbReference>
<dbReference type="Gene3D" id="2.60.120.260">
    <property type="entry name" value="Galactose-binding domain-like"/>
    <property type="match status" value="1"/>
</dbReference>
<dbReference type="Gene3D" id="2.60.40.10">
    <property type="entry name" value="Immunoglobulins"/>
    <property type="match status" value="1"/>
</dbReference>
<dbReference type="CDD" id="cd23343">
    <property type="entry name" value="beta-trefoil_FSCN_BglX-like"/>
    <property type="match status" value="1"/>
</dbReference>
<evidence type="ECO:0000259" key="6">
    <source>
        <dbReference type="SMART" id="SM01217"/>
    </source>
</evidence>
<dbReference type="InterPro" id="IPR002772">
    <property type="entry name" value="Glyco_hydro_3_C"/>
</dbReference>
<evidence type="ECO:0000313" key="7">
    <source>
        <dbReference type="EMBL" id="MFB6394225.1"/>
    </source>
</evidence>
<dbReference type="Gene3D" id="3.40.50.1700">
    <property type="entry name" value="Glycoside hydrolase family 3 C-terminal domain"/>
    <property type="match status" value="1"/>
</dbReference>
<dbReference type="PANTHER" id="PTHR42721:SF3">
    <property type="entry name" value="BETA-D-XYLOSIDASE 5-RELATED"/>
    <property type="match status" value="1"/>
</dbReference>
<dbReference type="SUPFAM" id="SSF52279">
    <property type="entry name" value="Beta-D-glucan exohydrolase, C-terminal domain"/>
    <property type="match status" value="1"/>
</dbReference>
<dbReference type="Pfam" id="PF03422">
    <property type="entry name" value="CBM_6"/>
    <property type="match status" value="1"/>
</dbReference>
<protein>
    <submittedName>
        <fullName evidence="7">Glycoside hydrolase family 3 C-terminal domain-containing protein</fullName>
    </submittedName>
</protein>
<dbReference type="Pfam" id="PF01915">
    <property type="entry name" value="Glyco_hydro_3_C"/>
    <property type="match status" value="1"/>
</dbReference>
<evidence type="ECO:0000256" key="3">
    <source>
        <dbReference type="ARBA" id="ARBA00022801"/>
    </source>
</evidence>
<sequence length="982" mass="105882">MTSPGVPGPRSAPPDTRSAAGGSGAAPGAAAEQLLGRLTLDEKLQMLHQYAPELPRLGLASFRTGTEVLHGLAWLGPATVFPQAVGLAATWDPDLLEAVGDAVGREVRERHRDTPAVGLNVWGPVVNLLRDPRWGRNDEGYSEDPYLTAELAIGYCRGLRGGGSGERPAVLTTAPTLKHFLGYNHETDKATTSADIRPRILYEYDLRPFEWIIKAGVVSGLMLSYNRVNGRPCHTTPLLGLLRSWQPDLVVVSDAYGTKGMVEDHRYFPDHPHAYAAALRTGLDSFTEDSGSPADTVAALREAMALGLINEADVDAAVRRLLRMRIRLGEGTGCTRAPAGENTSVDHRAHQDLALAAARKAVVLLRNDRDLLPLDGPGPGRIVVIGPHADKVLVDWVSGTLPYERAVVDVLRDRLGPDAVDFIEGVDRVELVLDGGLGHVVAGPVPDGSPLRARSTTSGADRWFDVLDWGDGIVTLRSVANHRFVSRGDDGVLANTAAIPYGWFVPEAFRLVPAPTEGWSYLRHVYSGRYVTVVDGVVVASAKAPEQATRLRLATVSRATDGIADRLADAAAVLVVVGTHPLINGREGQDRTELSLPARQEEVARSVVSARPDAVVAIVSGWPPAIPWLAGHARALLWSAHGGQEQGTAIVDVILGTHAPAGRLPQTWYHGAHALGEHLDYDIIGSRKTYLYDPAEPLFPFGHGLTYARFRYGEPRITPTTLRDGDRCRVSVEVTNTGPVDSDEVVQLYVRTPGEAVRRPVRELRGFRRVHLKVGQTVRVSFELAVADLAYWDVANGRFAVEPGRYEVEVGRSSTHCEGRAPFQVIGAPPAPRDMSRRLVRAVDHDDAVGVATVDEARGGGDAVEARRPGAWLCYRNVEMSGVNRLVAQASNTTPSTATVEVRLDDPFAGELVGALEVPVVDGEWSWRTVEGPARGDGRHDVYVVLPAHVRLASIGLVNAPRPLGELEAHNGERSRNLGALP</sequence>
<gene>
    <name evidence="7" type="ORF">AAFH96_14060</name>
</gene>
<comment type="similarity">
    <text evidence="1">Belongs to the glycosyl hydrolase 3 family.</text>
</comment>
<dbReference type="Pfam" id="PF00933">
    <property type="entry name" value="Glyco_hydro_3"/>
    <property type="match status" value="1"/>
</dbReference>
<dbReference type="SMART" id="SM01217">
    <property type="entry name" value="Fn3_like"/>
    <property type="match status" value="1"/>
</dbReference>
<dbReference type="InterPro" id="IPR036962">
    <property type="entry name" value="Glyco_hydro_3_N_sf"/>
</dbReference>
<dbReference type="InterPro" id="IPR005084">
    <property type="entry name" value="CBM6"/>
</dbReference>
<dbReference type="SUPFAM" id="SSF49785">
    <property type="entry name" value="Galactose-binding domain-like"/>
    <property type="match status" value="1"/>
</dbReference>
<dbReference type="InterPro" id="IPR044993">
    <property type="entry name" value="BXL"/>
</dbReference>
<evidence type="ECO:0000259" key="5">
    <source>
        <dbReference type="SMART" id="SM00606"/>
    </source>
</evidence>
<reference evidence="7 8" key="1">
    <citation type="submission" date="2024-04" db="EMBL/GenBank/DDBJ databases">
        <title>Polymorphospora sp. isolated from Baiyangdian Lake in Xiong'an New Area.</title>
        <authorList>
            <person name="Zhang X."/>
            <person name="Liu J."/>
        </authorList>
    </citation>
    <scope>NUCLEOTIDE SEQUENCE [LARGE SCALE GENOMIC DNA]</scope>
    <source>
        <strain evidence="7 8">2-325</strain>
    </source>
</reference>
<keyword evidence="8" id="KW-1185">Reference proteome</keyword>
<dbReference type="SUPFAM" id="SSF50405">
    <property type="entry name" value="Actin-crosslinking proteins"/>
    <property type="match status" value="1"/>
</dbReference>
<dbReference type="InterPro" id="IPR013783">
    <property type="entry name" value="Ig-like_fold"/>
</dbReference>
<dbReference type="RefSeq" id="WP_375734440.1">
    <property type="nucleotide sequence ID" value="NZ_JBCGDC010000033.1"/>
</dbReference>
<organism evidence="7 8">
    <name type="scientific">Polymorphospora lycopeni</name>
    <dbReference type="NCBI Taxonomy" id="3140240"/>
    <lineage>
        <taxon>Bacteria</taxon>
        <taxon>Bacillati</taxon>
        <taxon>Actinomycetota</taxon>
        <taxon>Actinomycetes</taxon>
        <taxon>Micromonosporales</taxon>
        <taxon>Micromonosporaceae</taxon>
        <taxon>Polymorphospora</taxon>
    </lineage>
</organism>
<dbReference type="Proteomes" id="UP001582793">
    <property type="component" value="Unassembled WGS sequence"/>
</dbReference>
<dbReference type="InterPro" id="IPR008979">
    <property type="entry name" value="Galactose-bd-like_sf"/>
</dbReference>
<dbReference type="InterPro" id="IPR036881">
    <property type="entry name" value="Glyco_hydro_3_C_sf"/>
</dbReference>
<feature type="domain" description="Fibronectin type III-like" evidence="6">
    <location>
        <begin position="744"/>
        <end position="814"/>
    </location>
</feature>
<evidence type="ECO:0000256" key="4">
    <source>
        <dbReference type="SAM" id="MobiDB-lite"/>
    </source>
</evidence>
<evidence type="ECO:0000256" key="2">
    <source>
        <dbReference type="ARBA" id="ARBA00022729"/>
    </source>
</evidence>
<dbReference type="Pfam" id="PF14310">
    <property type="entry name" value="Fn3-like"/>
    <property type="match status" value="1"/>
</dbReference>
<feature type="domain" description="Cellulose binding type IV" evidence="5">
    <location>
        <begin position="833"/>
        <end position="959"/>
    </location>
</feature>
<proteinExistence type="inferred from homology"/>
<dbReference type="SUPFAM" id="SSF51445">
    <property type="entry name" value="(Trans)glycosidases"/>
    <property type="match status" value="1"/>
</dbReference>
<dbReference type="InterPro" id="IPR006584">
    <property type="entry name" value="Cellulose-bd_IV"/>
</dbReference>
<feature type="compositionally biased region" description="Pro residues" evidence="4">
    <location>
        <begin position="1"/>
        <end position="12"/>
    </location>
</feature>
<keyword evidence="3 7" id="KW-0378">Hydrolase</keyword>
<dbReference type="InterPro" id="IPR001764">
    <property type="entry name" value="Glyco_hydro_3_N"/>
</dbReference>
<dbReference type="EMBL" id="JBCGDC010000033">
    <property type="protein sequence ID" value="MFB6394225.1"/>
    <property type="molecule type" value="Genomic_DNA"/>
</dbReference>
<evidence type="ECO:0000256" key="1">
    <source>
        <dbReference type="ARBA" id="ARBA00005336"/>
    </source>
</evidence>
<name>A0ABV5CQE6_9ACTN</name>
<dbReference type="InterPro" id="IPR026891">
    <property type="entry name" value="Fn3-like"/>
</dbReference>
<dbReference type="CDD" id="cd04084">
    <property type="entry name" value="CBM6_xylanase-like"/>
    <property type="match status" value="1"/>
</dbReference>
<dbReference type="PANTHER" id="PTHR42721">
    <property type="entry name" value="SUGAR HYDROLASE-RELATED"/>
    <property type="match status" value="1"/>
</dbReference>
<evidence type="ECO:0000313" key="8">
    <source>
        <dbReference type="Proteomes" id="UP001582793"/>
    </source>
</evidence>
<dbReference type="GO" id="GO:0016787">
    <property type="term" value="F:hydrolase activity"/>
    <property type="evidence" value="ECO:0007669"/>
    <property type="project" value="UniProtKB-KW"/>
</dbReference>